<dbReference type="Gene3D" id="3.40.50.300">
    <property type="entry name" value="P-loop containing nucleotide triphosphate hydrolases"/>
    <property type="match status" value="1"/>
</dbReference>
<feature type="transmembrane region" description="Helical" evidence="8">
    <location>
        <begin position="140"/>
        <end position="161"/>
    </location>
</feature>
<dbReference type="InterPro" id="IPR011527">
    <property type="entry name" value="ABC1_TM_dom"/>
</dbReference>
<dbReference type="InterPro" id="IPR039421">
    <property type="entry name" value="Type_1_exporter"/>
</dbReference>
<keyword evidence="4" id="KW-0547">Nucleotide-binding</keyword>
<dbReference type="Pfam" id="PF00664">
    <property type="entry name" value="ABC_membrane"/>
    <property type="match status" value="1"/>
</dbReference>
<evidence type="ECO:0000256" key="2">
    <source>
        <dbReference type="ARBA" id="ARBA00022448"/>
    </source>
</evidence>
<organism evidence="11 12">
    <name type="scientific">Candidatus Nomurabacteria bacterium RIFCSPHIGHO2_02_FULL_42_19</name>
    <dbReference type="NCBI Taxonomy" id="1801756"/>
    <lineage>
        <taxon>Bacteria</taxon>
        <taxon>Candidatus Nomuraibacteriota</taxon>
    </lineage>
</organism>
<dbReference type="CDD" id="cd07346">
    <property type="entry name" value="ABC_6TM_exporters"/>
    <property type="match status" value="1"/>
</dbReference>
<evidence type="ECO:0000256" key="7">
    <source>
        <dbReference type="ARBA" id="ARBA00023136"/>
    </source>
</evidence>
<evidence type="ECO:0000256" key="4">
    <source>
        <dbReference type="ARBA" id="ARBA00022741"/>
    </source>
</evidence>
<dbReference type="SUPFAM" id="SSF52540">
    <property type="entry name" value="P-loop containing nucleoside triphosphate hydrolases"/>
    <property type="match status" value="1"/>
</dbReference>
<gene>
    <name evidence="11" type="ORF">A3C67_01990</name>
</gene>
<dbReference type="GO" id="GO:0005886">
    <property type="term" value="C:plasma membrane"/>
    <property type="evidence" value="ECO:0007669"/>
    <property type="project" value="UniProtKB-SubCell"/>
</dbReference>
<dbReference type="GO" id="GO:0005524">
    <property type="term" value="F:ATP binding"/>
    <property type="evidence" value="ECO:0007669"/>
    <property type="project" value="UniProtKB-KW"/>
</dbReference>
<evidence type="ECO:0000313" key="11">
    <source>
        <dbReference type="EMBL" id="OGI76155.1"/>
    </source>
</evidence>
<feature type="domain" description="ABC transporter" evidence="9">
    <location>
        <begin position="345"/>
        <end position="579"/>
    </location>
</feature>
<dbReference type="InterPro" id="IPR003439">
    <property type="entry name" value="ABC_transporter-like_ATP-bd"/>
</dbReference>
<keyword evidence="3 8" id="KW-0812">Transmembrane</keyword>
<dbReference type="EMBL" id="MFUG01000008">
    <property type="protein sequence ID" value="OGI76155.1"/>
    <property type="molecule type" value="Genomic_DNA"/>
</dbReference>
<dbReference type="PROSITE" id="PS50893">
    <property type="entry name" value="ABC_TRANSPORTER_2"/>
    <property type="match status" value="1"/>
</dbReference>
<feature type="transmembrane region" description="Helical" evidence="8">
    <location>
        <begin position="254"/>
        <end position="276"/>
    </location>
</feature>
<dbReference type="Pfam" id="PF00005">
    <property type="entry name" value="ABC_tran"/>
    <property type="match status" value="1"/>
</dbReference>
<evidence type="ECO:0000313" key="12">
    <source>
        <dbReference type="Proteomes" id="UP000179275"/>
    </source>
</evidence>
<evidence type="ECO:0008006" key="13">
    <source>
        <dbReference type="Google" id="ProtNLM"/>
    </source>
</evidence>
<dbReference type="GO" id="GO:0140359">
    <property type="term" value="F:ABC-type transporter activity"/>
    <property type="evidence" value="ECO:0007669"/>
    <property type="project" value="InterPro"/>
</dbReference>
<feature type="domain" description="ABC transmembrane type-1" evidence="10">
    <location>
        <begin position="38"/>
        <end position="311"/>
    </location>
</feature>
<evidence type="ECO:0000259" key="9">
    <source>
        <dbReference type="PROSITE" id="PS50893"/>
    </source>
</evidence>
<keyword evidence="6 8" id="KW-1133">Transmembrane helix</keyword>
<dbReference type="SMART" id="SM00382">
    <property type="entry name" value="AAA"/>
    <property type="match status" value="1"/>
</dbReference>
<proteinExistence type="predicted"/>
<comment type="caution">
    <text evidence="11">The sequence shown here is derived from an EMBL/GenBank/DDBJ whole genome shotgun (WGS) entry which is preliminary data.</text>
</comment>
<keyword evidence="5" id="KW-0067">ATP-binding</keyword>
<comment type="subcellular location">
    <subcellularLocation>
        <location evidence="1">Cell membrane</location>
        <topology evidence="1">Multi-pass membrane protein</topology>
    </subcellularLocation>
</comment>
<evidence type="ECO:0000256" key="5">
    <source>
        <dbReference type="ARBA" id="ARBA00022840"/>
    </source>
</evidence>
<dbReference type="InterPro" id="IPR027417">
    <property type="entry name" value="P-loop_NTPase"/>
</dbReference>
<dbReference type="InterPro" id="IPR036640">
    <property type="entry name" value="ABC1_TM_sf"/>
</dbReference>
<evidence type="ECO:0000259" key="10">
    <source>
        <dbReference type="PROSITE" id="PS50929"/>
    </source>
</evidence>
<dbReference type="PANTHER" id="PTHR24221">
    <property type="entry name" value="ATP-BINDING CASSETTE SUB-FAMILY B"/>
    <property type="match status" value="1"/>
</dbReference>
<dbReference type="Proteomes" id="UP000179275">
    <property type="component" value="Unassembled WGS sequence"/>
</dbReference>
<reference evidence="11 12" key="1">
    <citation type="journal article" date="2016" name="Nat. Commun.">
        <title>Thousands of microbial genomes shed light on interconnected biogeochemical processes in an aquifer system.</title>
        <authorList>
            <person name="Anantharaman K."/>
            <person name="Brown C.T."/>
            <person name="Hug L.A."/>
            <person name="Sharon I."/>
            <person name="Castelle C.J."/>
            <person name="Probst A.J."/>
            <person name="Thomas B.C."/>
            <person name="Singh A."/>
            <person name="Wilkins M.J."/>
            <person name="Karaoz U."/>
            <person name="Brodie E.L."/>
            <person name="Williams K.H."/>
            <person name="Hubbard S.S."/>
            <person name="Banfield J.F."/>
        </authorList>
    </citation>
    <scope>NUCLEOTIDE SEQUENCE [LARGE SCALE GENOMIC DNA]</scope>
</reference>
<dbReference type="AlphaFoldDB" id="A0A1F6W368"/>
<keyword evidence="2" id="KW-0813">Transport</keyword>
<dbReference type="Gene3D" id="1.20.1560.10">
    <property type="entry name" value="ABC transporter type 1, transmembrane domain"/>
    <property type="match status" value="1"/>
</dbReference>
<dbReference type="GO" id="GO:0034040">
    <property type="term" value="F:ATPase-coupled lipid transmembrane transporter activity"/>
    <property type="evidence" value="ECO:0007669"/>
    <property type="project" value="TreeGrafter"/>
</dbReference>
<sequence>MSNLKNTISYIWPQMRKYQGAFYAILIFFSARMVFDRIVTPLYFKKIIDVLSRSEVDRLLLSHELITLVLIIIGLRVLVFLVARIIKFVFFNFEINVIRELRNFSFQKIENHSQTFFSNTFAGSLVTKARRFVGSFETMFDIFIYSFLRFSVILIGVFVVLIFQSPIVSAIFTAWIIIHVSVVYFLTKRKVQYDLLEAEQDSKISGRLADVFSNILAVKFFSSRKSEIVSFGKYTDEGAARSRRAWFLGGKIDLVQHFFIILVQSVILYITVMLWLEGKISTGTIVLIETYMVIISDMLWDFGNSLTKFMKSASDMKEMIDIFNITPDILDLKNPEALKMHDGHVVFKDVSFEYKSGRKVFSKFTLDIKPGERVGLVGHSGAGKSTITSLVLRFVDVVEGSIAIDGQDIKNVTQDDLRSVISYVPQESVLFHRTVRENIAYGKQDATEQEVISAAQKAHAHEFISQLPKGYDTLVGERGIKLSGGERQRVAIARAMLKDAPILILDEATSSLDSISESYIQEAFSELMKGKTTIVIAHRLSTIQKMDRIIVLDKGKIVEEGTHKQLLAKKGFYRELWEHQTGGFL</sequence>
<accession>A0A1F6W368</accession>
<dbReference type="PROSITE" id="PS50929">
    <property type="entry name" value="ABC_TM1F"/>
    <property type="match status" value="1"/>
</dbReference>
<name>A0A1F6W368_9BACT</name>
<evidence type="ECO:0000256" key="3">
    <source>
        <dbReference type="ARBA" id="ARBA00022692"/>
    </source>
</evidence>
<dbReference type="InterPro" id="IPR003593">
    <property type="entry name" value="AAA+_ATPase"/>
</dbReference>
<evidence type="ECO:0000256" key="1">
    <source>
        <dbReference type="ARBA" id="ARBA00004651"/>
    </source>
</evidence>
<dbReference type="SUPFAM" id="SSF90123">
    <property type="entry name" value="ABC transporter transmembrane region"/>
    <property type="match status" value="1"/>
</dbReference>
<dbReference type="PROSITE" id="PS00211">
    <property type="entry name" value="ABC_TRANSPORTER_1"/>
    <property type="match status" value="1"/>
</dbReference>
<feature type="transmembrane region" description="Helical" evidence="8">
    <location>
        <begin position="21"/>
        <end position="44"/>
    </location>
</feature>
<evidence type="ECO:0000256" key="6">
    <source>
        <dbReference type="ARBA" id="ARBA00022989"/>
    </source>
</evidence>
<dbReference type="FunFam" id="3.40.50.300:FF:000287">
    <property type="entry name" value="Multidrug ABC transporter ATP-binding protein"/>
    <property type="match status" value="1"/>
</dbReference>
<dbReference type="InterPro" id="IPR017871">
    <property type="entry name" value="ABC_transporter-like_CS"/>
</dbReference>
<feature type="transmembrane region" description="Helical" evidence="8">
    <location>
        <begin position="64"/>
        <end position="83"/>
    </location>
</feature>
<keyword evidence="7 8" id="KW-0472">Membrane</keyword>
<feature type="transmembrane region" description="Helical" evidence="8">
    <location>
        <begin position="167"/>
        <end position="186"/>
    </location>
</feature>
<evidence type="ECO:0000256" key="8">
    <source>
        <dbReference type="SAM" id="Phobius"/>
    </source>
</evidence>
<dbReference type="STRING" id="1801756.A3C67_01990"/>
<protein>
    <recommendedName>
        <fullName evidence="13">ABC transporter ATP-binding protein</fullName>
    </recommendedName>
</protein>
<dbReference type="GO" id="GO:0016887">
    <property type="term" value="F:ATP hydrolysis activity"/>
    <property type="evidence" value="ECO:0007669"/>
    <property type="project" value="InterPro"/>
</dbReference>
<dbReference type="PANTHER" id="PTHR24221:SF654">
    <property type="entry name" value="ATP-BINDING CASSETTE SUB-FAMILY B MEMBER 6"/>
    <property type="match status" value="1"/>
</dbReference>